<dbReference type="AlphaFoldDB" id="A0A182SSG4"/>
<protein>
    <submittedName>
        <fullName evidence="1">Uncharacterized protein</fullName>
    </submittedName>
</protein>
<keyword evidence="2" id="KW-1185">Reference proteome</keyword>
<sequence>MDPGIGTWNSLSRFGSGISMSDSEQSQHNMSISSNLTSSACSSASSLSQDSSCCLASCSEPDGSMCYVNPNFKKISNHKKRSNYGCRRRWFAGREPWPTLHFYSNYAGRLVLGAGYHDFFNTETYPLESIKEFEAISSAWKQHLAELLKKGSEHSDKTSFRIQDSVIVSEQKH</sequence>
<dbReference type="VEuPathDB" id="VectorBase:AMAM012492"/>
<dbReference type="EnsemblMetazoa" id="AMAM012492-RA">
    <property type="protein sequence ID" value="AMAM012492-PA"/>
    <property type="gene ID" value="AMAM012492"/>
</dbReference>
<reference evidence="2" key="1">
    <citation type="submission" date="2013-09" db="EMBL/GenBank/DDBJ databases">
        <title>The Genome Sequence of Anopheles maculatus species B.</title>
        <authorList>
            <consortium name="The Broad Institute Genomics Platform"/>
            <person name="Neafsey D.E."/>
            <person name="Besansky N."/>
            <person name="Howell P."/>
            <person name="Walton C."/>
            <person name="Young S.K."/>
            <person name="Zeng Q."/>
            <person name="Gargeya S."/>
            <person name="Fitzgerald M."/>
            <person name="Haas B."/>
            <person name="Abouelleil A."/>
            <person name="Allen A.W."/>
            <person name="Alvarado L."/>
            <person name="Arachchi H.M."/>
            <person name="Berlin A.M."/>
            <person name="Chapman S.B."/>
            <person name="Gainer-Dewar J."/>
            <person name="Goldberg J."/>
            <person name="Griggs A."/>
            <person name="Gujja S."/>
            <person name="Hansen M."/>
            <person name="Howarth C."/>
            <person name="Imamovic A."/>
            <person name="Ireland A."/>
            <person name="Larimer J."/>
            <person name="McCowan C."/>
            <person name="Murphy C."/>
            <person name="Pearson M."/>
            <person name="Poon T.W."/>
            <person name="Priest M."/>
            <person name="Roberts A."/>
            <person name="Saif S."/>
            <person name="Shea T."/>
            <person name="Sisk P."/>
            <person name="Sykes S."/>
            <person name="Wortman J."/>
            <person name="Nusbaum C."/>
            <person name="Birren B."/>
        </authorList>
    </citation>
    <scope>NUCLEOTIDE SEQUENCE [LARGE SCALE GENOMIC DNA]</scope>
    <source>
        <strain evidence="2">maculatus3</strain>
    </source>
</reference>
<reference evidence="1" key="2">
    <citation type="submission" date="2020-05" db="UniProtKB">
        <authorList>
            <consortium name="EnsemblMetazoa"/>
        </authorList>
    </citation>
    <scope>IDENTIFICATION</scope>
    <source>
        <strain evidence="1">maculatus3</strain>
    </source>
</reference>
<name>A0A182SSG4_9DIPT</name>
<proteinExistence type="predicted"/>
<dbReference type="Proteomes" id="UP000075901">
    <property type="component" value="Unassembled WGS sequence"/>
</dbReference>
<organism evidence="1 2">
    <name type="scientific">Anopheles maculatus</name>
    <dbReference type="NCBI Taxonomy" id="74869"/>
    <lineage>
        <taxon>Eukaryota</taxon>
        <taxon>Metazoa</taxon>
        <taxon>Ecdysozoa</taxon>
        <taxon>Arthropoda</taxon>
        <taxon>Hexapoda</taxon>
        <taxon>Insecta</taxon>
        <taxon>Pterygota</taxon>
        <taxon>Neoptera</taxon>
        <taxon>Endopterygota</taxon>
        <taxon>Diptera</taxon>
        <taxon>Nematocera</taxon>
        <taxon>Culicoidea</taxon>
        <taxon>Culicidae</taxon>
        <taxon>Anophelinae</taxon>
        <taxon>Anopheles</taxon>
        <taxon>Anopheles maculatus group</taxon>
    </lineage>
</organism>
<evidence type="ECO:0000313" key="2">
    <source>
        <dbReference type="Proteomes" id="UP000075901"/>
    </source>
</evidence>
<evidence type="ECO:0000313" key="1">
    <source>
        <dbReference type="EnsemblMetazoa" id="AMAM012492-PA"/>
    </source>
</evidence>
<accession>A0A182SSG4</accession>